<dbReference type="InterPro" id="IPR001387">
    <property type="entry name" value="Cro/C1-type_HTH"/>
</dbReference>
<dbReference type="SUPFAM" id="SSF47413">
    <property type="entry name" value="lambda repressor-like DNA-binding domains"/>
    <property type="match status" value="1"/>
</dbReference>
<keyword evidence="3" id="KW-0804">Transcription</keyword>
<dbReference type="PATRIC" id="fig|1276229.3.peg.245"/>
<dbReference type="Proteomes" id="UP000013963">
    <property type="component" value="Chromosome"/>
</dbReference>
<dbReference type="EMBL" id="CP005078">
    <property type="protein sequence ID" value="AGM25842.1"/>
    <property type="molecule type" value="Genomic_DNA"/>
</dbReference>
<dbReference type="GO" id="GO:0003700">
    <property type="term" value="F:DNA-binding transcription factor activity"/>
    <property type="evidence" value="ECO:0007669"/>
    <property type="project" value="TreeGrafter"/>
</dbReference>
<evidence type="ECO:0000313" key="5">
    <source>
        <dbReference type="EMBL" id="AGM25842.1"/>
    </source>
</evidence>
<dbReference type="PANTHER" id="PTHR30146">
    <property type="entry name" value="LACI-RELATED TRANSCRIPTIONAL REPRESSOR"/>
    <property type="match status" value="1"/>
</dbReference>
<evidence type="ECO:0000313" key="6">
    <source>
        <dbReference type="Proteomes" id="UP000013963"/>
    </source>
</evidence>
<dbReference type="eggNOG" id="COG1609">
    <property type="taxonomic scope" value="Bacteria"/>
</dbReference>
<evidence type="ECO:0000256" key="1">
    <source>
        <dbReference type="ARBA" id="ARBA00023015"/>
    </source>
</evidence>
<reference evidence="5 6" key="1">
    <citation type="journal article" date="2013" name="Genome Biol. Evol.">
        <title>Complete genomes of two dipteran-associated spiroplasmas provided insights into the origin, dynamics, and impacts of viral invasion in spiroplasma.</title>
        <authorList>
            <person name="Ku C."/>
            <person name="Lo W.S."/>
            <person name="Chen L.L."/>
            <person name="Kuo C.H."/>
        </authorList>
    </citation>
    <scope>NUCLEOTIDE SEQUENCE [LARGE SCALE GENOMIC DNA]</scope>
    <source>
        <strain evidence="5">EA-1</strain>
    </source>
</reference>
<protein>
    <submittedName>
        <fullName evidence="5">Putative transcriptional regulator protein</fullName>
    </submittedName>
</protein>
<dbReference type="Gene3D" id="3.40.50.2300">
    <property type="match status" value="2"/>
</dbReference>
<gene>
    <name evidence="5" type="ORF">SSYRP_v1c02460</name>
</gene>
<dbReference type="OrthoDB" id="9775433at2"/>
<dbReference type="InterPro" id="IPR010982">
    <property type="entry name" value="Lambda_DNA-bd_dom_sf"/>
</dbReference>
<organism evidence="5 6">
    <name type="scientific">Spiroplasma syrphidicola EA-1</name>
    <dbReference type="NCBI Taxonomy" id="1276229"/>
    <lineage>
        <taxon>Bacteria</taxon>
        <taxon>Bacillati</taxon>
        <taxon>Mycoplasmatota</taxon>
        <taxon>Mollicutes</taxon>
        <taxon>Entomoplasmatales</taxon>
        <taxon>Spiroplasmataceae</taxon>
        <taxon>Spiroplasma</taxon>
    </lineage>
</organism>
<dbReference type="CDD" id="cd00093">
    <property type="entry name" value="HTH_XRE"/>
    <property type="match status" value="1"/>
</dbReference>
<dbReference type="InterPro" id="IPR028082">
    <property type="entry name" value="Peripla_BP_I"/>
</dbReference>
<name>R4U374_9MOLU</name>
<dbReference type="PANTHER" id="PTHR30146:SF109">
    <property type="entry name" value="HTH-TYPE TRANSCRIPTIONAL REGULATOR GALS"/>
    <property type="match status" value="1"/>
</dbReference>
<keyword evidence="6" id="KW-1185">Reference proteome</keyword>
<dbReference type="RefSeq" id="WP_016340492.1">
    <property type="nucleotide sequence ID" value="NC_021284.1"/>
</dbReference>
<dbReference type="KEGG" id="ssyr:SSYRP_v1c02460"/>
<dbReference type="GO" id="GO:0000976">
    <property type="term" value="F:transcription cis-regulatory region binding"/>
    <property type="evidence" value="ECO:0007669"/>
    <property type="project" value="TreeGrafter"/>
</dbReference>
<dbReference type="HOGENOM" id="CLU_915002_0_0_14"/>
<dbReference type="PROSITE" id="PS50943">
    <property type="entry name" value="HTH_CROC1"/>
    <property type="match status" value="1"/>
</dbReference>
<dbReference type="STRING" id="1276229.SSYRP_v1c02460"/>
<dbReference type="Pfam" id="PF01381">
    <property type="entry name" value="HTH_3"/>
    <property type="match status" value="1"/>
</dbReference>
<feature type="domain" description="HTH cro/C1-type" evidence="4">
    <location>
        <begin position="7"/>
        <end position="48"/>
    </location>
</feature>
<sequence length="304" mass="35185">MKIRNYKELAKIAGCGVGTISRYFSGGSISPQMAQRIEAILKTNEYEKKTENAKVIYLLLPTNLNPSYFALFQKLLNSLLNQEYAVNTIFLTSNWEQHDEQQLKLLINSNFEKIILFWPVANGFITEILDFLQPWKEQTILIGQNCPGWTTFFINNEKLMYDFTMHLLAKAKNILFLSTKENDNKEFYRGYYKACQEVAINPQQLVLQKNGEADEVNLTNAIIDNKIETVICYEDYSQFLLKKLANYPVSVATITCNNEDINQPWKNDKTMVIDWAEMLTKLVAVLNNPDQKAETVELRYKIND</sequence>
<proteinExistence type="predicted"/>
<evidence type="ECO:0000256" key="3">
    <source>
        <dbReference type="ARBA" id="ARBA00023163"/>
    </source>
</evidence>
<dbReference type="AlphaFoldDB" id="R4U374"/>
<evidence type="ECO:0000259" key="4">
    <source>
        <dbReference type="PROSITE" id="PS50943"/>
    </source>
</evidence>
<keyword evidence="1" id="KW-0805">Transcription regulation</keyword>
<accession>R4U374</accession>
<evidence type="ECO:0000256" key="2">
    <source>
        <dbReference type="ARBA" id="ARBA00023125"/>
    </source>
</evidence>
<keyword evidence="2" id="KW-0238">DNA-binding</keyword>
<dbReference type="SUPFAM" id="SSF53822">
    <property type="entry name" value="Periplasmic binding protein-like I"/>
    <property type="match status" value="1"/>
</dbReference>